<reference evidence="1" key="1">
    <citation type="submission" date="2021-01" db="UniProtKB">
        <authorList>
            <consortium name="EnsemblPlants"/>
        </authorList>
    </citation>
    <scope>IDENTIFICATION</scope>
</reference>
<dbReference type="EnsemblPlants" id="Kaladp0001s0073.1.v1.1">
    <property type="protein sequence ID" value="Kaladp0001s0073.1.v1.1"/>
    <property type="gene ID" value="Kaladp0001s0073.v1.1"/>
</dbReference>
<dbReference type="Proteomes" id="UP000594263">
    <property type="component" value="Unplaced"/>
</dbReference>
<proteinExistence type="predicted"/>
<dbReference type="Gramene" id="Kaladp0001s0073.1.v1.1">
    <property type="protein sequence ID" value="Kaladp0001s0073.1.v1.1"/>
    <property type="gene ID" value="Kaladp0001s0073.v1.1"/>
</dbReference>
<evidence type="ECO:0000313" key="1">
    <source>
        <dbReference type="EnsemblPlants" id="Kaladp0001s0073.1.v1.1"/>
    </source>
</evidence>
<evidence type="ECO:0000313" key="2">
    <source>
        <dbReference type="Proteomes" id="UP000594263"/>
    </source>
</evidence>
<name>A0A7N0R844_KALFE</name>
<protein>
    <submittedName>
        <fullName evidence="1">Uncharacterized protein</fullName>
    </submittedName>
</protein>
<dbReference type="AlphaFoldDB" id="A0A7N0R844"/>
<keyword evidence="2" id="KW-1185">Reference proteome</keyword>
<accession>A0A7N0R844</accession>
<organism evidence="1 2">
    <name type="scientific">Kalanchoe fedtschenkoi</name>
    <name type="common">Lavender scallops</name>
    <name type="synonym">South American air plant</name>
    <dbReference type="NCBI Taxonomy" id="63787"/>
    <lineage>
        <taxon>Eukaryota</taxon>
        <taxon>Viridiplantae</taxon>
        <taxon>Streptophyta</taxon>
        <taxon>Embryophyta</taxon>
        <taxon>Tracheophyta</taxon>
        <taxon>Spermatophyta</taxon>
        <taxon>Magnoliopsida</taxon>
        <taxon>eudicotyledons</taxon>
        <taxon>Gunneridae</taxon>
        <taxon>Pentapetalae</taxon>
        <taxon>Saxifragales</taxon>
        <taxon>Crassulaceae</taxon>
        <taxon>Kalanchoe</taxon>
    </lineage>
</organism>
<sequence>MNMYYQMHGRNYWNCDFKGTGLVTFSDPSYGSCRYSQQ</sequence>